<gene>
    <name evidence="2" type="ORF">Raf01_06960</name>
</gene>
<dbReference type="InterPro" id="IPR002347">
    <property type="entry name" value="SDR_fam"/>
</dbReference>
<dbReference type="AlphaFoldDB" id="A0A8J3QK97"/>
<keyword evidence="3" id="KW-1185">Reference proteome</keyword>
<evidence type="ECO:0000313" key="3">
    <source>
        <dbReference type="Proteomes" id="UP000642748"/>
    </source>
</evidence>
<dbReference type="Proteomes" id="UP000642748">
    <property type="component" value="Unassembled WGS sequence"/>
</dbReference>
<organism evidence="2 3">
    <name type="scientific">Rugosimonospora africana</name>
    <dbReference type="NCBI Taxonomy" id="556532"/>
    <lineage>
        <taxon>Bacteria</taxon>
        <taxon>Bacillati</taxon>
        <taxon>Actinomycetota</taxon>
        <taxon>Actinomycetes</taxon>
        <taxon>Micromonosporales</taxon>
        <taxon>Micromonosporaceae</taxon>
        <taxon>Rugosimonospora</taxon>
    </lineage>
</organism>
<sequence>MIDTNGSAGDFSGRVIVVTGANSGIGLAAAREFARSGARVGLVGRDPGRLESALSAVREVAHPDAPPEAFRADFCVLDDVRKLADSLATTYPSIDVLCNNAGGMLPSRRSTVDGYEETIQANHLAPFLLTNLLRTKLRGGRVVNTASEAHRYGNLDADDLNSSGRYLGMSVYGASKQANILFAAEAARRWPGILSFSYHPGIVRSRFGRDSRFIKTGYRIAPFLSTPEQGADTMVFLAGAPASTVENGSYYAGRKLRRPRARAMDPALAARLWEVSAAALGLAEEASPEEKPVA</sequence>
<comment type="caution">
    <text evidence="2">The sequence shown here is derived from an EMBL/GenBank/DDBJ whole genome shotgun (WGS) entry which is preliminary data.</text>
</comment>
<proteinExistence type="predicted"/>
<keyword evidence="1" id="KW-0560">Oxidoreductase</keyword>
<dbReference type="PANTHER" id="PTHR43157">
    <property type="entry name" value="PHOSPHATIDYLINOSITOL-GLYCAN BIOSYNTHESIS CLASS F PROTEIN-RELATED"/>
    <property type="match status" value="1"/>
</dbReference>
<evidence type="ECO:0000256" key="1">
    <source>
        <dbReference type="ARBA" id="ARBA00023002"/>
    </source>
</evidence>
<accession>A0A8J3QK97</accession>
<dbReference type="Pfam" id="PF00106">
    <property type="entry name" value="adh_short"/>
    <property type="match status" value="1"/>
</dbReference>
<dbReference type="PANTHER" id="PTHR43157:SF31">
    <property type="entry name" value="PHOSPHATIDYLINOSITOL-GLYCAN BIOSYNTHESIS CLASS F PROTEIN"/>
    <property type="match status" value="1"/>
</dbReference>
<dbReference type="EMBL" id="BONZ01000008">
    <property type="protein sequence ID" value="GIH12524.1"/>
    <property type="molecule type" value="Genomic_DNA"/>
</dbReference>
<dbReference type="Gene3D" id="3.40.50.720">
    <property type="entry name" value="NAD(P)-binding Rossmann-like Domain"/>
    <property type="match status" value="1"/>
</dbReference>
<dbReference type="GO" id="GO:0016491">
    <property type="term" value="F:oxidoreductase activity"/>
    <property type="evidence" value="ECO:0007669"/>
    <property type="project" value="UniProtKB-KW"/>
</dbReference>
<dbReference type="InterPro" id="IPR036291">
    <property type="entry name" value="NAD(P)-bd_dom_sf"/>
</dbReference>
<dbReference type="SUPFAM" id="SSF51735">
    <property type="entry name" value="NAD(P)-binding Rossmann-fold domains"/>
    <property type="match status" value="1"/>
</dbReference>
<evidence type="ECO:0000313" key="2">
    <source>
        <dbReference type="EMBL" id="GIH12524.1"/>
    </source>
</evidence>
<name>A0A8J3QK97_9ACTN</name>
<reference evidence="2" key="1">
    <citation type="submission" date="2021-01" db="EMBL/GenBank/DDBJ databases">
        <title>Whole genome shotgun sequence of Rugosimonospora africana NBRC 104875.</title>
        <authorList>
            <person name="Komaki H."/>
            <person name="Tamura T."/>
        </authorList>
    </citation>
    <scope>NUCLEOTIDE SEQUENCE</scope>
    <source>
        <strain evidence="2">NBRC 104875</strain>
    </source>
</reference>
<protein>
    <submittedName>
        <fullName evidence="2">Retinol dehydrogenase</fullName>
    </submittedName>
</protein>
<dbReference type="PRINTS" id="PR00081">
    <property type="entry name" value="GDHRDH"/>
</dbReference>
<dbReference type="RefSeq" id="WP_203916243.1">
    <property type="nucleotide sequence ID" value="NZ_BONZ01000008.1"/>
</dbReference>